<dbReference type="STRING" id="1792845.BC343_00145"/>
<accession>A0A1S9PKN7</accession>
<name>A0A1S9PKN7_9SPHI</name>
<reference evidence="1 2" key="1">
    <citation type="submission" date="2016-07" db="EMBL/GenBank/DDBJ databases">
        <title>Genomic analysis of zinc-resistant bacterium Mucilaginibacter pedocola TBZ30.</title>
        <authorList>
            <person name="Huang J."/>
            <person name="Tang J."/>
        </authorList>
    </citation>
    <scope>NUCLEOTIDE SEQUENCE [LARGE SCALE GENOMIC DNA]</scope>
    <source>
        <strain evidence="1 2">TBZ30</strain>
    </source>
</reference>
<sequence length="69" mass="7750">MMRIEDSRGVSSGRWIILLSAGIKAPAIEFEKKIFGSHFCTGRGDVVSCIQFIQPGSIKFSLNIIYEYH</sequence>
<keyword evidence="2" id="KW-1185">Reference proteome</keyword>
<dbReference type="EMBL" id="MBTF01000001">
    <property type="protein sequence ID" value="OOQ61526.1"/>
    <property type="molecule type" value="Genomic_DNA"/>
</dbReference>
<proteinExistence type="predicted"/>
<dbReference type="AlphaFoldDB" id="A0A1S9PKN7"/>
<evidence type="ECO:0000313" key="1">
    <source>
        <dbReference type="EMBL" id="OOQ61526.1"/>
    </source>
</evidence>
<protein>
    <submittedName>
        <fullName evidence="1">Uncharacterized protein</fullName>
    </submittedName>
</protein>
<organism evidence="1 2">
    <name type="scientific">Mucilaginibacter pedocola</name>
    <dbReference type="NCBI Taxonomy" id="1792845"/>
    <lineage>
        <taxon>Bacteria</taxon>
        <taxon>Pseudomonadati</taxon>
        <taxon>Bacteroidota</taxon>
        <taxon>Sphingobacteriia</taxon>
        <taxon>Sphingobacteriales</taxon>
        <taxon>Sphingobacteriaceae</taxon>
        <taxon>Mucilaginibacter</taxon>
    </lineage>
</organism>
<evidence type="ECO:0000313" key="2">
    <source>
        <dbReference type="Proteomes" id="UP000189739"/>
    </source>
</evidence>
<comment type="caution">
    <text evidence="1">The sequence shown here is derived from an EMBL/GenBank/DDBJ whole genome shotgun (WGS) entry which is preliminary data.</text>
</comment>
<dbReference type="Proteomes" id="UP000189739">
    <property type="component" value="Unassembled WGS sequence"/>
</dbReference>
<gene>
    <name evidence="1" type="ORF">BC343_00145</name>
</gene>